<gene>
    <name evidence="1" type="ORF">CGOC_LOCUS7826</name>
</gene>
<evidence type="ECO:0000313" key="2">
    <source>
        <dbReference type="Proteomes" id="UP000271889"/>
    </source>
</evidence>
<reference evidence="1 2" key="1">
    <citation type="submission" date="2018-11" db="EMBL/GenBank/DDBJ databases">
        <authorList>
            <consortium name="Pathogen Informatics"/>
        </authorList>
    </citation>
    <scope>NUCLEOTIDE SEQUENCE [LARGE SCALE GENOMIC DNA]</scope>
</reference>
<protein>
    <submittedName>
        <fullName evidence="1">Uncharacterized protein</fullName>
    </submittedName>
</protein>
<evidence type="ECO:0000313" key="1">
    <source>
        <dbReference type="EMBL" id="VDK81390.1"/>
    </source>
</evidence>
<organism evidence="1 2">
    <name type="scientific">Cylicostephanus goldi</name>
    <name type="common">Nematode worm</name>
    <dbReference type="NCBI Taxonomy" id="71465"/>
    <lineage>
        <taxon>Eukaryota</taxon>
        <taxon>Metazoa</taxon>
        <taxon>Ecdysozoa</taxon>
        <taxon>Nematoda</taxon>
        <taxon>Chromadorea</taxon>
        <taxon>Rhabditida</taxon>
        <taxon>Rhabditina</taxon>
        <taxon>Rhabditomorpha</taxon>
        <taxon>Strongyloidea</taxon>
        <taxon>Strongylidae</taxon>
        <taxon>Cylicostephanus</taxon>
    </lineage>
</organism>
<accession>A0A3P6TQI7</accession>
<proteinExistence type="predicted"/>
<dbReference type="AlphaFoldDB" id="A0A3P6TQI7"/>
<name>A0A3P6TQI7_CYLGO</name>
<sequence>MQSRFALECVAGCYTICCSSSLWWCNHCFGWRLVLIFTCHTRCNTLAGDLRMSDEDEGYAKRLLFVVTGQNFYNGDNILLPSCA</sequence>
<dbReference type="Proteomes" id="UP000271889">
    <property type="component" value="Unassembled WGS sequence"/>
</dbReference>
<dbReference type="EMBL" id="UYRV01027724">
    <property type="protein sequence ID" value="VDK81390.1"/>
    <property type="molecule type" value="Genomic_DNA"/>
</dbReference>
<keyword evidence="2" id="KW-1185">Reference proteome</keyword>